<evidence type="ECO:0000256" key="10">
    <source>
        <dbReference type="ARBA" id="ARBA00022679"/>
    </source>
</evidence>
<keyword evidence="15" id="KW-0594">Phospholipid biosynthesis</keyword>
<keyword evidence="8" id="KW-1003">Cell membrane</keyword>
<keyword evidence="11 20" id="KW-0812">Transmembrane</keyword>
<evidence type="ECO:0000256" key="12">
    <source>
        <dbReference type="ARBA" id="ARBA00022989"/>
    </source>
</evidence>
<dbReference type="PANTHER" id="PTHR14269">
    <property type="entry name" value="CDP-DIACYLGLYCEROL--GLYCEROL-3-PHOSPHATE 3-PHOSPHATIDYLTRANSFERASE-RELATED"/>
    <property type="match status" value="1"/>
</dbReference>
<sequence>MNLPNKLTMFRIILIPVFLLLLAVPWEMGNVMVLGTMIPVAQILAAIVFIIAALTDFLDGQIARKQHLVTNFGKFADPLADKMIVMTAFIMLVGIGSNNVAAWIAAIIVCRELAVTGLRLIIVQNDGEVVAAAWSGKIKTFFEMISIIILLLNNVFFANFDIPVGQICLYIALIAAVYSGIEYFVKNRKVFADSF</sequence>
<proteinExistence type="inferred from homology"/>
<evidence type="ECO:0000256" key="18">
    <source>
        <dbReference type="NCBIfam" id="TIGR00560"/>
    </source>
</evidence>
<dbReference type="PIRSF" id="PIRSF000847">
    <property type="entry name" value="Phos_ph_gly_syn"/>
    <property type="match status" value="1"/>
</dbReference>
<dbReference type="GO" id="GO:0005886">
    <property type="term" value="C:plasma membrane"/>
    <property type="evidence" value="ECO:0007669"/>
    <property type="project" value="UniProtKB-SubCell"/>
</dbReference>
<comment type="subcellular location">
    <subcellularLocation>
        <location evidence="2">Cell membrane</location>
        <topology evidence="2">Multi-pass membrane protein</topology>
    </subcellularLocation>
</comment>
<evidence type="ECO:0000256" key="14">
    <source>
        <dbReference type="ARBA" id="ARBA00023136"/>
    </source>
</evidence>
<feature type="transmembrane region" description="Helical" evidence="20">
    <location>
        <begin position="32"/>
        <end position="58"/>
    </location>
</feature>
<evidence type="ECO:0000256" key="15">
    <source>
        <dbReference type="ARBA" id="ARBA00023209"/>
    </source>
</evidence>
<keyword evidence="16" id="KW-1208">Phospholipid metabolism</keyword>
<dbReference type="GeneID" id="61250470"/>
<dbReference type="UniPathway" id="UPA00084">
    <property type="reaction ID" value="UER00503"/>
</dbReference>
<dbReference type="EMBL" id="JQBT01000032">
    <property type="protein sequence ID" value="KRN79175.1"/>
    <property type="molecule type" value="Genomic_DNA"/>
</dbReference>
<dbReference type="EC" id="2.7.8.5" evidence="6 18"/>
<feature type="transmembrane region" description="Helical" evidence="20">
    <location>
        <begin position="7"/>
        <end position="26"/>
    </location>
</feature>
<comment type="similarity">
    <text evidence="5 19">Belongs to the CDP-alcohol phosphatidyltransferase class-I family.</text>
</comment>
<comment type="caution">
    <text evidence="21">The sequence shown here is derived from an EMBL/GenBank/DDBJ whole genome shotgun (WGS) entry which is preliminary data.</text>
</comment>
<keyword evidence="22" id="KW-1185">Reference proteome</keyword>
<evidence type="ECO:0000256" key="7">
    <source>
        <dbReference type="ARBA" id="ARBA00014944"/>
    </source>
</evidence>
<evidence type="ECO:0000256" key="6">
    <source>
        <dbReference type="ARBA" id="ARBA00013170"/>
    </source>
</evidence>
<dbReference type="FunFam" id="1.20.120.1760:FF:000004">
    <property type="entry name" value="CDP-diacylglycerol--glycerol-3-phosphate 3-phosphatidyltransferase"/>
    <property type="match status" value="1"/>
</dbReference>
<evidence type="ECO:0000256" key="16">
    <source>
        <dbReference type="ARBA" id="ARBA00023264"/>
    </source>
</evidence>
<keyword evidence="14 20" id="KW-0472">Membrane</keyword>
<dbReference type="Gene3D" id="1.20.120.1760">
    <property type="match status" value="1"/>
</dbReference>
<protein>
    <recommendedName>
        <fullName evidence="7 18">CDP-diacylglycerol--glycerol-3-phosphate 3-phosphatidyltransferase</fullName>
        <ecNumber evidence="6 18">2.7.8.5</ecNumber>
    </recommendedName>
</protein>
<comment type="pathway">
    <text evidence="3">Phospholipid metabolism; phosphatidylglycerol biosynthesis; phosphatidylglycerol from CDP-diacylglycerol: step 1/2.</text>
</comment>
<evidence type="ECO:0000256" key="20">
    <source>
        <dbReference type="SAM" id="Phobius"/>
    </source>
</evidence>
<dbReference type="GO" id="GO:0006655">
    <property type="term" value="P:phosphatidylglycerol biosynthetic process"/>
    <property type="evidence" value="ECO:0007669"/>
    <property type="project" value="UniProtKB-UniPathway"/>
</dbReference>
<evidence type="ECO:0000256" key="17">
    <source>
        <dbReference type="ARBA" id="ARBA00048586"/>
    </source>
</evidence>
<name>A0A0R2JXI7_9LACO</name>
<dbReference type="Pfam" id="PF01066">
    <property type="entry name" value="CDP-OH_P_transf"/>
    <property type="match status" value="1"/>
</dbReference>
<dbReference type="PANTHER" id="PTHR14269:SF62">
    <property type="entry name" value="CDP-DIACYLGLYCEROL--GLYCEROL-3-PHOSPHATE 3-PHOSPHATIDYLTRANSFERASE 1, CHLOROPLASTIC"/>
    <property type="match status" value="1"/>
</dbReference>
<evidence type="ECO:0000256" key="19">
    <source>
        <dbReference type="RuleBase" id="RU003750"/>
    </source>
</evidence>
<dbReference type="NCBIfam" id="TIGR00560">
    <property type="entry name" value="pgsA"/>
    <property type="match status" value="1"/>
</dbReference>
<evidence type="ECO:0000256" key="13">
    <source>
        <dbReference type="ARBA" id="ARBA00023098"/>
    </source>
</evidence>
<feature type="transmembrane region" description="Helical" evidence="20">
    <location>
        <begin position="141"/>
        <end position="158"/>
    </location>
</feature>
<keyword evidence="12 20" id="KW-1133">Transmembrane helix</keyword>
<evidence type="ECO:0000256" key="1">
    <source>
        <dbReference type="ARBA" id="ARBA00003973"/>
    </source>
</evidence>
<dbReference type="PATRIC" id="fig|1122148.6.peg.601"/>
<evidence type="ECO:0000313" key="21">
    <source>
        <dbReference type="EMBL" id="KRN79175.1"/>
    </source>
</evidence>
<reference evidence="21 22" key="1">
    <citation type="journal article" date="2015" name="Genome Announc.">
        <title>Expanding the biotechnology potential of lactobacilli through comparative genomics of 213 strains and associated genera.</title>
        <authorList>
            <person name="Sun Z."/>
            <person name="Harris H.M."/>
            <person name="McCann A."/>
            <person name="Guo C."/>
            <person name="Argimon S."/>
            <person name="Zhang W."/>
            <person name="Yang X."/>
            <person name="Jeffery I.B."/>
            <person name="Cooney J.C."/>
            <person name="Kagawa T.F."/>
            <person name="Liu W."/>
            <person name="Song Y."/>
            <person name="Salvetti E."/>
            <person name="Wrobel A."/>
            <person name="Rasinkangas P."/>
            <person name="Parkhill J."/>
            <person name="Rea M.C."/>
            <person name="O'Sullivan O."/>
            <person name="Ritari J."/>
            <person name="Douillard F.P."/>
            <person name="Paul Ross R."/>
            <person name="Yang R."/>
            <person name="Briner A.E."/>
            <person name="Felis G.E."/>
            <person name="de Vos W.M."/>
            <person name="Barrangou R."/>
            <person name="Klaenhammer T.R."/>
            <person name="Caufield P.W."/>
            <person name="Cui Y."/>
            <person name="Zhang H."/>
            <person name="O'Toole P.W."/>
        </authorList>
    </citation>
    <scope>NUCLEOTIDE SEQUENCE [LARGE SCALE GENOMIC DNA]</scope>
    <source>
        <strain evidence="21 22">DSM 20690</strain>
    </source>
</reference>
<dbReference type="AlphaFoldDB" id="A0A0R2JXI7"/>
<keyword evidence="10 19" id="KW-0808">Transferase</keyword>
<dbReference type="InterPro" id="IPR004570">
    <property type="entry name" value="Phosphatidylglycerol_P_synth"/>
</dbReference>
<dbReference type="InterPro" id="IPR048254">
    <property type="entry name" value="CDP_ALCOHOL_P_TRANSF_CS"/>
</dbReference>
<dbReference type="STRING" id="53444.AYR59_06405"/>
<dbReference type="Proteomes" id="UP000051565">
    <property type="component" value="Unassembled WGS sequence"/>
</dbReference>
<accession>A0A0R2JXI7</accession>
<dbReference type="PROSITE" id="PS00379">
    <property type="entry name" value="CDP_ALCOHOL_P_TRANSF"/>
    <property type="match status" value="1"/>
</dbReference>
<comment type="catalytic activity">
    <reaction evidence="17">
        <text>a CDP-1,2-diacyl-sn-glycerol + sn-glycerol 3-phosphate = a 1,2-diacyl-sn-glycero-3-phospho-(1'-sn-glycero-3'-phosphate) + CMP + H(+)</text>
        <dbReference type="Rhea" id="RHEA:12593"/>
        <dbReference type="ChEBI" id="CHEBI:15378"/>
        <dbReference type="ChEBI" id="CHEBI:57597"/>
        <dbReference type="ChEBI" id="CHEBI:58332"/>
        <dbReference type="ChEBI" id="CHEBI:60110"/>
        <dbReference type="ChEBI" id="CHEBI:60377"/>
        <dbReference type="EC" id="2.7.8.5"/>
    </reaction>
</comment>
<evidence type="ECO:0000256" key="3">
    <source>
        <dbReference type="ARBA" id="ARBA00005042"/>
    </source>
</evidence>
<dbReference type="InterPro" id="IPR050324">
    <property type="entry name" value="CDP-alcohol_PTase-I"/>
</dbReference>
<comment type="function">
    <text evidence="1">This protein catalyzes the committed step to the synthesis of the acidic phospholipids.</text>
</comment>
<gene>
    <name evidence="21" type="ORF">IV52_GL000581</name>
</gene>
<dbReference type="GO" id="GO:0008444">
    <property type="term" value="F:CDP-diacylglycerol-glycerol-3-phosphate 3-phosphatidyltransferase activity"/>
    <property type="evidence" value="ECO:0007669"/>
    <property type="project" value="UniProtKB-UniRule"/>
</dbReference>
<keyword evidence="9" id="KW-0444">Lipid biosynthesis</keyword>
<dbReference type="InterPro" id="IPR043130">
    <property type="entry name" value="CDP-OH_PTrfase_TM_dom"/>
</dbReference>
<dbReference type="OrthoDB" id="9796672at2"/>
<dbReference type="InterPro" id="IPR000462">
    <property type="entry name" value="CDP-OH_P_trans"/>
</dbReference>
<evidence type="ECO:0000313" key="22">
    <source>
        <dbReference type="Proteomes" id="UP000051565"/>
    </source>
</evidence>
<keyword evidence="13" id="KW-0443">Lipid metabolism</keyword>
<evidence type="ECO:0000256" key="9">
    <source>
        <dbReference type="ARBA" id="ARBA00022516"/>
    </source>
</evidence>
<evidence type="ECO:0000256" key="5">
    <source>
        <dbReference type="ARBA" id="ARBA00010441"/>
    </source>
</evidence>
<evidence type="ECO:0000256" key="4">
    <source>
        <dbReference type="ARBA" id="ARBA00005189"/>
    </source>
</evidence>
<evidence type="ECO:0000256" key="11">
    <source>
        <dbReference type="ARBA" id="ARBA00022692"/>
    </source>
</evidence>
<feature type="transmembrane region" description="Helical" evidence="20">
    <location>
        <begin position="164"/>
        <end position="185"/>
    </location>
</feature>
<comment type="pathway">
    <text evidence="4">Lipid metabolism.</text>
</comment>
<evidence type="ECO:0000256" key="8">
    <source>
        <dbReference type="ARBA" id="ARBA00022475"/>
    </source>
</evidence>
<evidence type="ECO:0000256" key="2">
    <source>
        <dbReference type="ARBA" id="ARBA00004651"/>
    </source>
</evidence>
<dbReference type="RefSeq" id="WP_054646317.1">
    <property type="nucleotide sequence ID" value="NZ_FUXS01000001.1"/>
</dbReference>
<organism evidence="21 22">
    <name type="scientific">Fructilactobacillus lindneri DSM 20690 = JCM 11027</name>
    <dbReference type="NCBI Taxonomy" id="1122148"/>
    <lineage>
        <taxon>Bacteria</taxon>
        <taxon>Bacillati</taxon>
        <taxon>Bacillota</taxon>
        <taxon>Bacilli</taxon>
        <taxon>Lactobacillales</taxon>
        <taxon>Lactobacillaceae</taxon>
        <taxon>Fructilactobacillus</taxon>
    </lineage>
</organism>